<dbReference type="EMBL" id="LRDC01000009">
    <property type="protein sequence ID" value="KVX02870.1"/>
    <property type="molecule type" value="Genomic_DNA"/>
</dbReference>
<dbReference type="RefSeq" id="WP_011636173.1">
    <property type="nucleotide sequence ID" value="NZ_JBBMQR010000015.1"/>
</dbReference>
<dbReference type="Proteomes" id="UP000055702">
    <property type="component" value="Unassembled WGS sequence"/>
</dbReference>
<name>A0A125BEU2_SHEFR</name>
<dbReference type="Gene3D" id="3.40.50.10220">
    <property type="entry name" value="DNA polymerase III, psi subunit"/>
    <property type="match status" value="1"/>
</dbReference>
<dbReference type="InterPro" id="IPR036654">
    <property type="entry name" value="DNA_pol_III_psi_sf"/>
</dbReference>
<dbReference type="GO" id="GO:0008408">
    <property type="term" value="F:3'-5' exonuclease activity"/>
    <property type="evidence" value="ECO:0007669"/>
    <property type="project" value="InterPro"/>
</dbReference>
<dbReference type="OMA" id="ALWAQIC"/>
<accession>A0A125BEU2</accession>
<dbReference type="GO" id="GO:0006260">
    <property type="term" value="P:DNA replication"/>
    <property type="evidence" value="ECO:0007669"/>
    <property type="project" value="InterPro"/>
</dbReference>
<sequence>MDKSAFLDAMNITRWLSADKPLKPYLVLHDLDADLSDQMFIHDVLRLLNVDIDQCEFDCEMIKGPQVIWDMRKTKVRPRVAWVVSAPLTDLHALADEKRHLWQQISQHLDKIQQLSKGETNEQH</sequence>
<dbReference type="AlphaFoldDB" id="A0A125BEU2"/>
<comment type="caution">
    <text evidence="1">The sequence shown here is derived from an EMBL/GenBank/DDBJ whole genome shotgun (WGS) entry which is preliminary data.</text>
</comment>
<proteinExistence type="predicted"/>
<gene>
    <name evidence="1" type="ORF">AWJ07_12400</name>
</gene>
<organism evidence="1">
    <name type="scientific">Shewanella frigidimarina</name>
    <dbReference type="NCBI Taxonomy" id="56812"/>
    <lineage>
        <taxon>Bacteria</taxon>
        <taxon>Pseudomonadati</taxon>
        <taxon>Pseudomonadota</taxon>
        <taxon>Gammaproteobacteria</taxon>
        <taxon>Alteromonadales</taxon>
        <taxon>Shewanellaceae</taxon>
        <taxon>Shewanella</taxon>
    </lineage>
</organism>
<reference evidence="1 2" key="1">
    <citation type="submission" date="2016-01" db="EMBL/GenBank/DDBJ databases">
        <title>Draft genome of the antarctic isolate Shewanella frigidimarina Ag06-30.</title>
        <authorList>
            <person name="Parmeciano Di Noto G."/>
            <person name="Vazquez S."/>
            <person name="Mac Cormack W."/>
            <person name="Iriarte A."/>
            <person name="Quiroga C."/>
        </authorList>
    </citation>
    <scope>NUCLEOTIDE SEQUENCE [LARGE SCALE GENOMIC DNA]</scope>
    <source>
        <strain evidence="1 2">Ag06-30</strain>
    </source>
</reference>
<evidence type="ECO:0000313" key="2">
    <source>
        <dbReference type="Proteomes" id="UP000055702"/>
    </source>
</evidence>
<dbReference type="GeneID" id="41836054"/>
<dbReference type="SUPFAM" id="SSF102220">
    <property type="entry name" value="DNA polymerase III psi subunit"/>
    <property type="match status" value="1"/>
</dbReference>
<evidence type="ECO:0000313" key="1">
    <source>
        <dbReference type="EMBL" id="KVX02870.1"/>
    </source>
</evidence>
<dbReference type="GO" id="GO:0003887">
    <property type="term" value="F:DNA-directed DNA polymerase activity"/>
    <property type="evidence" value="ECO:0007669"/>
    <property type="project" value="InterPro"/>
</dbReference>
<evidence type="ECO:0008006" key="3">
    <source>
        <dbReference type="Google" id="ProtNLM"/>
    </source>
</evidence>
<protein>
    <recommendedName>
        <fullName evidence="3">DNA polymerase III subunit psi</fullName>
    </recommendedName>
</protein>